<sequence>MNVQRAHSPRGSLNLKHCSDAKGATNILYSCLSTLFVCLWVVLQLNVPAPHDWLIIKSLRKAKWMIMGYGAPEFLVMIALIQRHEAAQALWEMWKRGYGNWTIAHGFYLNMGGIVLDVGGRRRFPITYKQLVVLLDHSVVTLPDISEDEIKDKSKADGFAKAVSCMQVGWLAVQSIARAKQHLPLTTLELTTLGFVANSLVVFYIWWEKPTDVQVPTVLRMENKADEALRQLFGEDNLKCSRPRRGCFCKGCSGLRFAIHSGGHRAACRRMAKPSSLGRDTCRRCAVCCWHAECCGGYSASDFRAACCAYFFSSDCF</sequence>
<dbReference type="PANTHER" id="PTHR35043:SF8">
    <property type="entry name" value="DUF4220 DOMAIN-CONTAINING PROTEIN"/>
    <property type="match status" value="1"/>
</dbReference>
<keyword evidence="1" id="KW-1133">Transmembrane helix</keyword>
<evidence type="ECO:0000256" key="1">
    <source>
        <dbReference type="SAM" id="Phobius"/>
    </source>
</evidence>
<evidence type="ECO:0000313" key="2">
    <source>
        <dbReference type="EMBL" id="SLM34961.1"/>
    </source>
</evidence>
<protein>
    <submittedName>
        <fullName evidence="2">Uncharacterized protein</fullName>
    </submittedName>
</protein>
<dbReference type="Proteomes" id="UP000192927">
    <property type="component" value="Unassembled WGS sequence"/>
</dbReference>
<keyword evidence="1" id="KW-0472">Membrane</keyword>
<keyword evidence="1" id="KW-0812">Transmembrane</keyword>
<dbReference type="PANTHER" id="PTHR35043">
    <property type="entry name" value="TRANSCRIPTION FACTOR DOMAIN-CONTAINING PROTEIN"/>
    <property type="match status" value="1"/>
</dbReference>
<keyword evidence="3" id="KW-1185">Reference proteome</keyword>
<dbReference type="EMBL" id="FWEW01000466">
    <property type="protein sequence ID" value="SLM34961.1"/>
    <property type="molecule type" value="Genomic_DNA"/>
</dbReference>
<proteinExistence type="predicted"/>
<organism evidence="2 3">
    <name type="scientific">Lasallia pustulata</name>
    <dbReference type="NCBI Taxonomy" id="136370"/>
    <lineage>
        <taxon>Eukaryota</taxon>
        <taxon>Fungi</taxon>
        <taxon>Dikarya</taxon>
        <taxon>Ascomycota</taxon>
        <taxon>Pezizomycotina</taxon>
        <taxon>Lecanoromycetes</taxon>
        <taxon>OSLEUM clade</taxon>
        <taxon>Umbilicariomycetidae</taxon>
        <taxon>Umbilicariales</taxon>
        <taxon>Umbilicariaceae</taxon>
        <taxon>Lasallia</taxon>
    </lineage>
</organism>
<reference evidence="3" key="1">
    <citation type="submission" date="2017-03" db="EMBL/GenBank/DDBJ databases">
        <authorList>
            <person name="Sharma R."/>
            <person name="Thines M."/>
        </authorList>
    </citation>
    <scope>NUCLEOTIDE SEQUENCE [LARGE SCALE GENOMIC DNA]</scope>
</reference>
<feature type="transmembrane region" description="Helical" evidence="1">
    <location>
        <begin position="101"/>
        <end position="120"/>
    </location>
</feature>
<name>A0A1W5CVV4_9LECA</name>
<feature type="transmembrane region" description="Helical" evidence="1">
    <location>
        <begin position="23"/>
        <end position="43"/>
    </location>
</feature>
<feature type="transmembrane region" description="Helical" evidence="1">
    <location>
        <begin position="64"/>
        <end position="81"/>
    </location>
</feature>
<dbReference type="AlphaFoldDB" id="A0A1W5CVV4"/>
<evidence type="ECO:0000313" key="3">
    <source>
        <dbReference type="Proteomes" id="UP000192927"/>
    </source>
</evidence>
<accession>A0A1W5CVV4</accession>